<evidence type="ECO:0000313" key="3">
    <source>
        <dbReference type="EMBL" id="KUG24444.1"/>
    </source>
</evidence>
<comment type="caution">
    <text evidence="3">The sequence shown here is derived from an EMBL/GenBank/DDBJ whole genome shotgun (WGS) entry which is preliminary data.</text>
</comment>
<dbReference type="PROSITE" id="PS51186">
    <property type="entry name" value="GNAT"/>
    <property type="match status" value="1"/>
</dbReference>
<dbReference type="GO" id="GO:0016874">
    <property type="term" value="F:ligase activity"/>
    <property type="evidence" value="ECO:0007669"/>
    <property type="project" value="UniProtKB-KW"/>
</dbReference>
<dbReference type="SUPFAM" id="SSF55729">
    <property type="entry name" value="Acyl-CoA N-acyltransferases (Nat)"/>
    <property type="match status" value="1"/>
</dbReference>
<dbReference type="PANTHER" id="PTHR13947">
    <property type="entry name" value="GNAT FAMILY N-ACETYLTRANSFERASE"/>
    <property type="match status" value="1"/>
</dbReference>
<name>A0A0W8FUA8_9ZZZZ</name>
<organism evidence="3">
    <name type="scientific">hydrocarbon metagenome</name>
    <dbReference type="NCBI Taxonomy" id="938273"/>
    <lineage>
        <taxon>unclassified sequences</taxon>
        <taxon>metagenomes</taxon>
        <taxon>ecological metagenomes</taxon>
    </lineage>
</organism>
<protein>
    <submittedName>
        <fullName evidence="3">D-alanine-d-alanine ligase</fullName>
    </submittedName>
</protein>
<evidence type="ECO:0000259" key="2">
    <source>
        <dbReference type="PROSITE" id="PS51186"/>
    </source>
</evidence>
<keyword evidence="1" id="KW-0808">Transferase</keyword>
<dbReference type="CDD" id="cd04301">
    <property type="entry name" value="NAT_SF"/>
    <property type="match status" value="1"/>
</dbReference>
<dbReference type="EMBL" id="LNQE01000847">
    <property type="protein sequence ID" value="KUG24444.1"/>
    <property type="molecule type" value="Genomic_DNA"/>
</dbReference>
<dbReference type="PANTHER" id="PTHR13947:SF37">
    <property type="entry name" value="LD18367P"/>
    <property type="match status" value="1"/>
</dbReference>
<keyword evidence="3" id="KW-0436">Ligase</keyword>
<dbReference type="GO" id="GO:0008080">
    <property type="term" value="F:N-acetyltransferase activity"/>
    <property type="evidence" value="ECO:0007669"/>
    <property type="project" value="InterPro"/>
</dbReference>
<dbReference type="InterPro" id="IPR016181">
    <property type="entry name" value="Acyl_CoA_acyltransferase"/>
</dbReference>
<evidence type="ECO:0000256" key="1">
    <source>
        <dbReference type="ARBA" id="ARBA00022679"/>
    </source>
</evidence>
<dbReference type="Gene3D" id="3.40.630.30">
    <property type="match status" value="1"/>
</dbReference>
<dbReference type="InterPro" id="IPR000182">
    <property type="entry name" value="GNAT_dom"/>
</dbReference>
<gene>
    <name evidence="3" type="ORF">ASZ90_005732</name>
</gene>
<dbReference type="Pfam" id="PF00583">
    <property type="entry name" value="Acetyltransf_1"/>
    <property type="match status" value="1"/>
</dbReference>
<feature type="domain" description="N-acetyltransferase" evidence="2">
    <location>
        <begin position="4"/>
        <end position="161"/>
    </location>
</feature>
<proteinExistence type="predicted"/>
<sequence length="161" mass="18548">MKTFTYRQQIQHSDIGTIAEIVKSSGFFSTEERDIALELAEEKLTQPHDSSYQFLFAEDEKRVVGYTCYGLVPATSSSYDIYWIVVSKDLRGQGLGKLLMAETEKLILQSGGRQVYVETSSRNQYKPTHKFYETCGYHQEAFLKNFYHEGESKIIYAKVLK</sequence>
<dbReference type="InterPro" id="IPR050769">
    <property type="entry name" value="NAT_camello-type"/>
</dbReference>
<accession>A0A0W8FUA8</accession>
<reference evidence="3" key="1">
    <citation type="journal article" date="2015" name="Proc. Natl. Acad. Sci. U.S.A.">
        <title>Networks of energetic and metabolic interactions define dynamics in microbial communities.</title>
        <authorList>
            <person name="Embree M."/>
            <person name="Liu J.K."/>
            <person name="Al-Bassam M.M."/>
            <person name="Zengler K."/>
        </authorList>
    </citation>
    <scope>NUCLEOTIDE SEQUENCE</scope>
</reference>
<dbReference type="AlphaFoldDB" id="A0A0W8FUA8"/>